<protein>
    <submittedName>
        <fullName evidence="1">Uncharacterized protein</fullName>
    </submittedName>
</protein>
<reference evidence="1 2" key="1">
    <citation type="journal article" date="2023" name="Sci. Data">
        <title>Genome assembly of the Korean intertidal mud-creeper Batillaria attramentaria.</title>
        <authorList>
            <person name="Patra A.K."/>
            <person name="Ho P.T."/>
            <person name="Jun S."/>
            <person name="Lee S.J."/>
            <person name="Kim Y."/>
            <person name="Won Y.J."/>
        </authorList>
    </citation>
    <scope>NUCLEOTIDE SEQUENCE [LARGE SCALE GENOMIC DNA]</scope>
    <source>
        <strain evidence="1">Wonlab-2016</strain>
    </source>
</reference>
<organism evidence="1 2">
    <name type="scientific">Batillaria attramentaria</name>
    <dbReference type="NCBI Taxonomy" id="370345"/>
    <lineage>
        <taxon>Eukaryota</taxon>
        <taxon>Metazoa</taxon>
        <taxon>Spiralia</taxon>
        <taxon>Lophotrochozoa</taxon>
        <taxon>Mollusca</taxon>
        <taxon>Gastropoda</taxon>
        <taxon>Caenogastropoda</taxon>
        <taxon>Sorbeoconcha</taxon>
        <taxon>Cerithioidea</taxon>
        <taxon>Batillariidae</taxon>
        <taxon>Batillaria</taxon>
    </lineage>
</organism>
<proteinExistence type="predicted"/>
<comment type="caution">
    <text evidence="1">The sequence shown here is derived from an EMBL/GenBank/DDBJ whole genome shotgun (WGS) entry which is preliminary data.</text>
</comment>
<accession>A0ABD0LYU2</accession>
<dbReference type="EMBL" id="JACVVK020000013">
    <property type="protein sequence ID" value="KAK7504785.1"/>
    <property type="molecule type" value="Genomic_DNA"/>
</dbReference>
<gene>
    <name evidence="1" type="ORF">BaRGS_00003813</name>
</gene>
<name>A0ABD0LYU2_9CAEN</name>
<dbReference type="Proteomes" id="UP001519460">
    <property type="component" value="Unassembled WGS sequence"/>
</dbReference>
<evidence type="ECO:0000313" key="1">
    <source>
        <dbReference type="EMBL" id="KAK7504785.1"/>
    </source>
</evidence>
<evidence type="ECO:0000313" key="2">
    <source>
        <dbReference type="Proteomes" id="UP001519460"/>
    </source>
</evidence>
<keyword evidence="2" id="KW-1185">Reference proteome</keyword>
<dbReference type="AlphaFoldDB" id="A0ABD0LYU2"/>
<sequence length="72" mass="7902">MGRVGGEMSWRLPVPASRANPRRLIVRQSPRRGSCRDAIVPSLNSESSSSQGCRSFRAGAKTEKLLEGFIDK</sequence>